<evidence type="ECO:0000256" key="1">
    <source>
        <dbReference type="SAM" id="MobiDB-lite"/>
    </source>
</evidence>
<dbReference type="RefSeq" id="WP_133847737.1">
    <property type="nucleotide sequence ID" value="NZ_SNXZ01000001.1"/>
</dbReference>
<evidence type="ECO:0000313" key="3">
    <source>
        <dbReference type="Proteomes" id="UP000295444"/>
    </source>
</evidence>
<feature type="region of interest" description="Disordered" evidence="1">
    <location>
        <begin position="135"/>
        <end position="172"/>
    </location>
</feature>
<dbReference type="OrthoDB" id="7596694at2"/>
<accession>A0A4R6SLC1</accession>
<gene>
    <name evidence="2" type="ORF">EV186_101860</name>
</gene>
<sequence>MGFHIDYRGETKAAGINYVVTVKALSSEERLALYLAGATDDGKVLAEGELSMPPGGMTPVARLLKQALDAVTRLDSRGAAARPANAYQPWTAEQDEEVRAAWLAASPRSPATPLIRELAESLKRSPTAIRARLPHVGCDPDVPGRELGDSAGELLTRYRQPQPEEQPPATTS</sequence>
<evidence type="ECO:0000313" key="2">
    <source>
        <dbReference type="EMBL" id="TDQ04899.1"/>
    </source>
</evidence>
<comment type="caution">
    <text evidence="2">The sequence shown here is derived from an EMBL/GenBank/DDBJ whole genome shotgun (WGS) entry which is preliminary data.</text>
</comment>
<reference evidence="2 3" key="1">
    <citation type="submission" date="2019-03" db="EMBL/GenBank/DDBJ databases">
        <title>Genomic Encyclopedia of Type Strains, Phase IV (KMG-IV): sequencing the most valuable type-strain genomes for metagenomic binning, comparative biology and taxonomic classification.</title>
        <authorList>
            <person name="Goeker M."/>
        </authorList>
    </citation>
    <scope>NUCLEOTIDE SEQUENCE [LARGE SCALE GENOMIC DNA]</scope>
    <source>
        <strain evidence="2 3">DSM 45361</strain>
    </source>
</reference>
<proteinExistence type="predicted"/>
<keyword evidence="3" id="KW-1185">Reference proteome</keyword>
<dbReference type="AlphaFoldDB" id="A0A4R6SLC1"/>
<dbReference type="Proteomes" id="UP000295444">
    <property type="component" value="Unassembled WGS sequence"/>
</dbReference>
<protein>
    <submittedName>
        <fullName evidence="2">Uncharacterized protein</fullName>
    </submittedName>
</protein>
<name>A0A4R6SLC1_LABRH</name>
<dbReference type="EMBL" id="SNXZ01000001">
    <property type="protein sequence ID" value="TDQ04899.1"/>
    <property type="molecule type" value="Genomic_DNA"/>
</dbReference>
<organism evidence="2 3">
    <name type="scientific">Labedaea rhizosphaerae</name>
    <dbReference type="NCBI Taxonomy" id="598644"/>
    <lineage>
        <taxon>Bacteria</taxon>
        <taxon>Bacillati</taxon>
        <taxon>Actinomycetota</taxon>
        <taxon>Actinomycetes</taxon>
        <taxon>Pseudonocardiales</taxon>
        <taxon>Pseudonocardiaceae</taxon>
        <taxon>Labedaea</taxon>
    </lineage>
</organism>